<dbReference type="EMBL" id="SSTE01011930">
    <property type="protein sequence ID" value="KAA0050068.1"/>
    <property type="molecule type" value="Genomic_DNA"/>
</dbReference>
<proteinExistence type="predicted"/>
<evidence type="ECO:0000256" key="1">
    <source>
        <dbReference type="SAM" id="SignalP"/>
    </source>
</evidence>
<accession>A0A5A7U475</accession>
<evidence type="ECO:0000313" key="2">
    <source>
        <dbReference type="EMBL" id="KAA0050068.1"/>
    </source>
</evidence>
<name>A0A5A7U475_CUCMM</name>
<feature type="signal peptide" evidence="1">
    <location>
        <begin position="1"/>
        <end position="31"/>
    </location>
</feature>
<protein>
    <submittedName>
        <fullName evidence="2">Uncharacterized protein</fullName>
    </submittedName>
</protein>
<evidence type="ECO:0000313" key="3">
    <source>
        <dbReference type="Proteomes" id="UP000321393"/>
    </source>
</evidence>
<gene>
    <name evidence="2" type="ORF">E6C27_scaffold675G00490</name>
</gene>
<keyword evidence="1" id="KW-0732">Signal</keyword>
<dbReference type="AlphaFoldDB" id="A0A5A7U475"/>
<organism evidence="2 3">
    <name type="scientific">Cucumis melo var. makuwa</name>
    <name type="common">Oriental melon</name>
    <dbReference type="NCBI Taxonomy" id="1194695"/>
    <lineage>
        <taxon>Eukaryota</taxon>
        <taxon>Viridiplantae</taxon>
        <taxon>Streptophyta</taxon>
        <taxon>Embryophyta</taxon>
        <taxon>Tracheophyta</taxon>
        <taxon>Spermatophyta</taxon>
        <taxon>Magnoliopsida</taxon>
        <taxon>eudicotyledons</taxon>
        <taxon>Gunneridae</taxon>
        <taxon>Pentapetalae</taxon>
        <taxon>rosids</taxon>
        <taxon>fabids</taxon>
        <taxon>Cucurbitales</taxon>
        <taxon>Cucurbitaceae</taxon>
        <taxon>Benincaseae</taxon>
        <taxon>Cucumis</taxon>
    </lineage>
</organism>
<reference evidence="2 3" key="1">
    <citation type="submission" date="2019-08" db="EMBL/GenBank/DDBJ databases">
        <title>Draft genome sequences of two oriental melons (Cucumis melo L. var makuwa).</title>
        <authorList>
            <person name="Kwon S.-Y."/>
        </authorList>
    </citation>
    <scope>NUCLEOTIDE SEQUENCE [LARGE SCALE GENOMIC DNA]</scope>
    <source>
        <strain evidence="3">cv. SW 3</strain>
        <tissue evidence="2">Leaf</tissue>
    </source>
</reference>
<comment type="caution">
    <text evidence="2">The sequence shown here is derived from an EMBL/GenBank/DDBJ whole genome shotgun (WGS) entry which is preliminary data.</text>
</comment>
<feature type="chain" id="PRO_5022793887" evidence="1">
    <location>
        <begin position="32"/>
        <end position="106"/>
    </location>
</feature>
<dbReference type="Proteomes" id="UP000321393">
    <property type="component" value="Unassembled WGS sequence"/>
</dbReference>
<sequence length="106" mass="11279">MEENRGMSTFIMKISLTFLVGMAILAPSATATTVAAAPSPLALEDLSFSNCTPFILDATMCVVSVIKFPVAPHPSCCKAISDLNDCSPEVYQHIPGMDVIKKICSL</sequence>